<evidence type="ECO:0000313" key="7">
    <source>
        <dbReference type="EMBL" id="MDI9866434.1"/>
    </source>
</evidence>
<dbReference type="Pfam" id="PF13517">
    <property type="entry name" value="FG-GAP_3"/>
    <property type="match status" value="1"/>
</dbReference>
<dbReference type="EMBL" id="JASHID010000017">
    <property type="protein sequence ID" value="MDI9866434.1"/>
    <property type="molecule type" value="Genomic_DNA"/>
</dbReference>
<keyword evidence="1 5" id="KW-0349">Heme</keyword>
<reference evidence="7 8" key="1">
    <citation type="submission" date="2023-05" db="EMBL/GenBank/DDBJ databases">
        <title>Novel species of genus Flectobacillus isolated from stream in China.</title>
        <authorList>
            <person name="Lu H."/>
        </authorList>
    </citation>
    <scope>NUCLEOTIDE SEQUENCE [LARGE SCALE GENOMIC DNA]</scope>
    <source>
        <strain evidence="7 8">DC10W</strain>
    </source>
</reference>
<evidence type="ECO:0000259" key="6">
    <source>
        <dbReference type="PROSITE" id="PS51007"/>
    </source>
</evidence>
<proteinExistence type="predicted"/>
<keyword evidence="4 5" id="KW-0408">Iron</keyword>
<evidence type="ECO:0000256" key="1">
    <source>
        <dbReference type="ARBA" id="ARBA00022617"/>
    </source>
</evidence>
<dbReference type="PANTHER" id="PTHR44103">
    <property type="entry name" value="PROPROTEIN CONVERTASE P"/>
    <property type="match status" value="1"/>
</dbReference>
<dbReference type="Gene3D" id="2.130.10.130">
    <property type="entry name" value="Integrin alpha, N-terminal"/>
    <property type="match status" value="2"/>
</dbReference>
<name>A0ABT6YS64_9BACT</name>
<dbReference type="PROSITE" id="PS51007">
    <property type="entry name" value="CYTC"/>
    <property type="match status" value="1"/>
</dbReference>
<keyword evidence="8" id="KW-1185">Reference proteome</keyword>
<keyword evidence="2 5" id="KW-0479">Metal-binding</keyword>
<evidence type="ECO:0000256" key="3">
    <source>
        <dbReference type="ARBA" id="ARBA00022729"/>
    </source>
</evidence>
<dbReference type="InterPro" id="IPR036909">
    <property type="entry name" value="Cyt_c-like_dom_sf"/>
</dbReference>
<dbReference type="SUPFAM" id="SSF46626">
    <property type="entry name" value="Cytochrome c"/>
    <property type="match status" value="1"/>
</dbReference>
<dbReference type="PANTHER" id="PTHR44103:SF1">
    <property type="entry name" value="PROPROTEIN CONVERTASE P"/>
    <property type="match status" value="1"/>
</dbReference>
<evidence type="ECO:0000313" key="8">
    <source>
        <dbReference type="Proteomes" id="UP001236569"/>
    </source>
</evidence>
<dbReference type="Proteomes" id="UP001236569">
    <property type="component" value="Unassembled WGS sequence"/>
</dbReference>
<feature type="domain" description="Cytochrome c" evidence="6">
    <location>
        <begin position="32"/>
        <end position="122"/>
    </location>
</feature>
<dbReference type="PROSITE" id="PS51257">
    <property type="entry name" value="PROKAR_LIPOPROTEIN"/>
    <property type="match status" value="1"/>
</dbReference>
<dbReference type="InterPro" id="IPR009056">
    <property type="entry name" value="Cyt_c-like_dom"/>
</dbReference>
<dbReference type="RefSeq" id="WP_283371254.1">
    <property type="nucleotide sequence ID" value="NZ_JASHID010000017.1"/>
</dbReference>
<comment type="caution">
    <text evidence="7">The sequence shown here is derived from an EMBL/GenBank/DDBJ whole genome shotgun (WGS) entry which is preliminary data.</text>
</comment>
<keyword evidence="3" id="KW-0732">Signal</keyword>
<sequence>MNRAIILSLLITNTLLSVSCDSTKTKSQKLTPSELTGEQLSQQHCVACHAYPAPNLVEKEWWAKGILPKMALRLGMGNKMGYLTNISYEDMMEVSVANIYPDEPAMAPEDWQKIVDFYVKNAPEKAISQDSKARATPLSGLFDIQKLKNVNNEPSLVTMVKILPDEQALYVAHRGRNRVEKWDKTLQKISEVPTESPVSDVVKTPISMMALGMGIMDPNDQALGKLWNISKSTPQTLVEKLRRPVEISMGDLDVNGAPDYLICEFGNDIGKLTWYDQNFKLKKEILNFSGIRNAIITDMNRDKLPDIVVLQTQGDEGIWVLENQGDGDFEPKRVLRFPPIYGSSFIQVVDINKDGHQDIVYTNGDNADASISLKRYHGVHVYLNDGKMNFKQQYFYPMHGASKAISQDFDGDGDMDIAAISFFPDKKQKPGEGFLYFENTEKGFLPHFIEGISDKKWMVMDCGDLDRDGDIDLVLGAFNIQDRDGQSKLSSEKRASVYVLRSKNKSHL</sequence>
<dbReference type="InterPro" id="IPR028994">
    <property type="entry name" value="Integrin_alpha_N"/>
</dbReference>
<evidence type="ECO:0000256" key="4">
    <source>
        <dbReference type="ARBA" id="ARBA00023004"/>
    </source>
</evidence>
<accession>A0ABT6YS64</accession>
<gene>
    <name evidence="7" type="ORF">QM480_18985</name>
</gene>
<dbReference type="SUPFAM" id="SSF69318">
    <property type="entry name" value="Integrin alpha N-terminal domain"/>
    <property type="match status" value="1"/>
</dbReference>
<organism evidence="7 8">
    <name type="scientific">Flectobacillus longus</name>
    <dbReference type="NCBI Taxonomy" id="2984207"/>
    <lineage>
        <taxon>Bacteria</taxon>
        <taxon>Pseudomonadati</taxon>
        <taxon>Bacteroidota</taxon>
        <taxon>Cytophagia</taxon>
        <taxon>Cytophagales</taxon>
        <taxon>Flectobacillaceae</taxon>
        <taxon>Flectobacillus</taxon>
    </lineage>
</organism>
<dbReference type="InterPro" id="IPR013517">
    <property type="entry name" value="FG-GAP"/>
</dbReference>
<evidence type="ECO:0000256" key="2">
    <source>
        <dbReference type="ARBA" id="ARBA00022723"/>
    </source>
</evidence>
<protein>
    <submittedName>
        <fullName evidence="7">VCBS repeat-containing protein</fullName>
    </submittedName>
</protein>
<evidence type="ECO:0000256" key="5">
    <source>
        <dbReference type="PROSITE-ProRule" id="PRU00433"/>
    </source>
</evidence>